<dbReference type="InterPro" id="IPR021881">
    <property type="entry name" value="NACK_C"/>
</dbReference>
<comment type="caution">
    <text evidence="18">The sequence shown here is derived from an EMBL/GenBank/DDBJ whole genome shotgun (WGS) entry which is preliminary data.</text>
</comment>
<dbReference type="Pfam" id="PF13855">
    <property type="entry name" value="LRR_8"/>
    <property type="match status" value="2"/>
</dbReference>
<comment type="subcellular location">
    <subcellularLocation>
        <location evidence="1">Membrane</location>
        <topology evidence="1">Single-pass membrane protein</topology>
    </subcellularLocation>
</comment>
<evidence type="ECO:0000259" key="17">
    <source>
        <dbReference type="PROSITE" id="PS50067"/>
    </source>
</evidence>
<evidence type="ECO:0000256" key="9">
    <source>
        <dbReference type="ARBA" id="ARBA00022989"/>
    </source>
</evidence>
<dbReference type="EMBL" id="JACMSC010000017">
    <property type="protein sequence ID" value="KAG6478382.1"/>
    <property type="molecule type" value="Genomic_DNA"/>
</dbReference>
<keyword evidence="4" id="KW-0812">Transmembrane</keyword>
<dbReference type="PRINTS" id="PR00380">
    <property type="entry name" value="KINESINHEAVY"/>
</dbReference>
<dbReference type="InterPro" id="IPR001611">
    <property type="entry name" value="Leu-rich_rpt"/>
</dbReference>
<dbReference type="Pfam" id="PF08263">
    <property type="entry name" value="LRRNT_2"/>
    <property type="match status" value="1"/>
</dbReference>
<evidence type="ECO:0000256" key="6">
    <source>
        <dbReference type="ARBA" id="ARBA00022737"/>
    </source>
</evidence>
<dbReference type="PANTHER" id="PTHR47968:SF18">
    <property type="entry name" value="KINESIN-LIKE PROTEIN KIN-7F"/>
    <property type="match status" value="1"/>
</dbReference>
<evidence type="ECO:0000313" key="19">
    <source>
        <dbReference type="Proteomes" id="UP000734854"/>
    </source>
</evidence>
<evidence type="ECO:0000256" key="1">
    <source>
        <dbReference type="ARBA" id="ARBA00004167"/>
    </source>
</evidence>
<evidence type="ECO:0000256" key="3">
    <source>
        <dbReference type="ARBA" id="ARBA00022614"/>
    </source>
</evidence>
<evidence type="ECO:0000256" key="15">
    <source>
        <dbReference type="SAM" id="MobiDB-lite"/>
    </source>
</evidence>
<dbReference type="GO" id="GO:0005524">
    <property type="term" value="F:ATP binding"/>
    <property type="evidence" value="ECO:0007669"/>
    <property type="project" value="UniProtKB-UniRule"/>
</dbReference>
<evidence type="ECO:0000256" key="14">
    <source>
        <dbReference type="SAM" id="Coils"/>
    </source>
</evidence>
<evidence type="ECO:0000256" key="13">
    <source>
        <dbReference type="PROSITE-ProRule" id="PRU00283"/>
    </source>
</evidence>
<feature type="chain" id="PRO_5035270081" description="Kinesin motor domain-containing protein" evidence="16">
    <location>
        <begin position="27"/>
        <end position="1520"/>
    </location>
</feature>
<dbReference type="InterPro" id="IPR027417">
    <property type="entry name" value="P-loop_NTPase"/>
</dbReference>
<dbReference type="CDD" id="cd01374">
    <property type="entry name" value="KISc_CENP_E"/>
    <property type="match status" value="1"/>
</dbReference>
<evidence type="ECO:0000256" key="5">
    <source>
        <dbReference type="ARBA" id="ARBA00022701"/>
    </source>
</evidence>
<keyword evidence="8 13" id="KW-0067">ATP-binding</keyword>
<keyword evidence="12 13" id="KW-0505">Motor protein</keyword>
<dbReference type="Proteomes" id="UP000734854">
    <property type="component" value="Unassembled WGS sequence"/>
</dbReference>
<dbReference type="Pfam" id="PF00225">
    <property type="entry name" value="Kinesin"/>
    <property type="match status" value="1"/>
</dbReference>
<dbReference type="InterPro" id="IPR001752">
    <property type="entry name" value="Kinesin_motor_dom"/>
</dbReference>
<dbReference type="InterPro" id="IPR003591">
    <property type="entry name" value="Leu-rich_rpt_typical-subtyp"/>
</dbReference>
<proteinExistence type="inferred from homology"/>
<dbReference type="InterPro" id="IPR036961">
    <property type="entry name" value="Kinesin_motor_dom_sf"/>
</dbReference>
<feature type="domain" description="Kinesin motor" evidence="17">
    <location>
        <begin position="606"/>
        <end position="933"/>
    </location>
</feature>
<keyword evidence="3" id="KW-0433">Leucine-rich repeat</keyword>
<evidence type="ECO:0000256" key="8">
    <source>
        <dbReference type="ARBA" id="ARBA00022840"/>
    </source>
</evidence>
<feature type="signal peptide" evidence="16">
    <location>
        <begin position="1"/>
        <end position="26"/>
    </location>
</feature>
<keyword evidence="9" id="KW-1133">Transmembrane helix</keyword>
<evidence type="ECO:0000256" key="16">
    <source>
        <dbReference type="SAM" id="SignalP"/>
    </source>
</evidence>
<feature type="compositionally biased region" description="Polar residues" evidence="15">
    <location>
        <begin position="1208"/>
        <end position="1218"/>
    </location>
</feature>
<dbReference type="PANTHER" id="PTHR47968">
    <property type="entry name" value="CENTROMERE PROTEIN E"/>
    <property type="match status" value="1"/>
</dbReference>
<dbReference type="FunFam" id="3.80.10.10:FF:000095">
    <property type="entry name" value="LRR receptor-like serine/threonine-protein kinase GSO1"/>
    <property type="match status" value="2"/>
</dbReference>
<evidence type="ECO:0000256" key="2">
    <source>
        <dbReference type="ARBA" id="ARBA00007310"/>
    </source>
</evidence>
<dbReference type="PROSITE" id="PS50067">
    <property type="entry name" value="KINESIN_MOTOR_2"/>
    <property type="match status" value="1"/>
</dbReference>
<dbReference type="SMART" id="SM00129">
    <property type="entry name" value="KISc"/>
    <property type="match status" value="1"/>
</dbReference>
<dbReference type="Pfam" id="PF11995">
    <property type="entry name" value="DUF3490"/>
    <property type="match status" value="1"/>
</dbReference>
<feature type="binding site" evidence="13">
    <location>
        <begin position="693"/>
        <end position="700"/>
    </location>
    <ligand>
        <name>ATP</name>
        <dbReference type="ChEBI" id="CHEBI:30616"/>
    </ligand>
</feature>
<keyword evidence="19" id="KW-1185">Reference proteome</keyword>
<sequence>MQLLFYYRCHLLLLLWLAWPPQWATGCHPTDRAALRCFRASIAGDPSGLLRTWDAASADCCTAWAGVACDDSTGRVVNLTLPGFSSSALDFASLTGTLSQSLGALSALRVLDLSNLKQLTGRIPPSLARLSRLEVLLLDSNDLSGGIPSGFANLTRLRRVCLSSNKLSGPIPAFASPVLSVLSLAYNRLTGSIPASIGQSTELRAVDLHGNNLTGSIPIQIGSLRKLTFLDLSENQISGSIPSSIDQLKTVSVLYLNHNRLTGTIPSTIGGMLSLQFCRISENRLTGRIPESIGDLPNIERLILENNQLTGELPAAMGRLSFLTHVFLANNRITGRIPSSVGGLGRLLTLELSRNRLHGPIPRELSQLRNLQNLDLSFNPLGNPPRWFGDMGLFKISLAGTRISGPLPEWLSSSTSISILDLSSNRVCGEIPRWIGNMTSLSFLNLSRNALRGRIPEEFKNLTTLMDLDLHGNAIGGRIRPVLAKGTRDPLGHYRTVDLSGNRFTGGLDPDVGELPAMDAVERLVLSNNPGLGGGIPASMARMASLREVEMAGDGLAGRIPEGVLDLEKLEVFDVSHNGLIGQIPNHRAPVAAKGFRGNPELCGAPLPPCKPVRPLNAKEIERNDPSDWECINNNTVALKNNNLPDRSACPTVYTFDRVFGFKCSTKDVYEEGAKEVALSVVSGINATIFAYGQTSSGKTHTMIGITEHSVADIYAYIKRHEEREFLLKFSAMEIYNEAVRDLLSADASSLRLLDDPERGTIVEKLTEETLRDESHLKELLSICEAQRQIGETSLNETSSRSHQILRLTIESSTREFVSRNSTLAATVYVSLEQNFVDLAGSERASQSLSAGARLKEGCHINRSLLTLGTVIRKLSEGRNGHIPYRDSKLTRILQSSLGGNARTAIICTMSPARSHVEQSRNTLFFANRAKQVVTNAQVNVVMSDKALIKHLQREVARLESELSDPGSTSCTSHFKALRDKDSQIQKMEREIKELMQQRDLAQSRLDDLSTTLGDDEQSSRQWDELSQSSGVAFQSPDFYSRRFSGTSDIAYQCRDIAESRRFYAASDIAYRSPDIGSRRLCMPHKSKYGGEYHLELCGKLDKDQDISSPSHSVFSSAISGLILQQRRGKSYESLQEHIADHCKEVQCIEIHALSKSEDSSAASVIQDDDSLLSQGGVSMDLIPRMEKPSNSSSSLPKTPRVMASRELAQTRSSNSETRPMIVSPFPSDDAEQHHEKQPDALWEEFPVSPEESHKSSELSSSAVQTGDILILGEDDDAHIGSCSPGMVQSWLQKKLLDSQENQHNQVEDSEVEKIVKDVGIDSVLYPVESPSRWSFDFERKQQEIIELWNSCHVSLVHRTYFFLLFKGDPTDSIYMEVEHRRLSFLRNTSSHVHCATTIATENSHIPTSSSRCYIASLVPSLSSYELDMYVNENSIRQPEASPPRKRNVVQADAKELAQLVWTKTETAHAGESASLVGKLIGLEEQGQALKEMFGLSFLPQQTNHRHFIWMKNKKSPSLA</sequence>
<dbReference type="GO" id="GO:0016020">
    <property type="term" value="C:membrane"/>
    <property type="evidence" value="ECO:0007669"/>
    <property type="project" value="UniProtKB-SubCell"/>
</dbReference>
<protein>
    <recommendedName>
        <fullName evidence="17">Kinesin motor domain-containing protein</fullName>
    </recommendedName>
</protein>
<evidence type="ECO:0000256" key="4">
    <source>
        <dbReference type="ARBA" id="ARBA00022692"/>
    </source>
</evidence>
<dbReference type="Gene3D" id="3.40.850.10">
    <property type="entry name" value="Kinesin motor domain"/>
    <property type="match status" value="1"/>
</dbReference>
<feature type="region of interest" description="Disordered" evidence="15">
    <location>
        <begin position="1183"/>
        <end position="1239"/>
    </location>
</feature>
<dbReference type="GO" id="GO:0005874">
    <property type="term" value="C:microtubule"/>
    <property type="evidence" value="ECO:0007669"/>
    <property type="project" value="UniProtKB-KW"/>
</dbReference>
<evidence type="ECO:0000256" key="12">
    <source>
        <dbReference type="ARBA" id="ARBA00023175"/>
    </source>
</evidence>
<dbReference type="SMART" id="SM00369">
    <property type="entry name" value="LRR_TYP"/>
    <property type="match status" value="5"/>
</dbReference>
<keyword evidence="11" id="KW-0472">Membrane</keyword>
<dbReference type="SUPFAM" id="SSF52540">
    <property type="entry name" value="P-loop containing nucleoside triphosphate hydrolases"/>
    <property type="match status" value="1"/>
</dbReference>
<dbReference type="GO" id="GO:0003777">
    <property type="term" value="F:microtubule motor activity"/>
    <property type="evidence" value="ECO:0007669"/>
    <property type="project" value="InterPro"/>
</dbReference>
<keyword evidence="6" id="KW-0677">Repeat</keyword>
<dbReference type="PROSITE" id="PS51450">
    <property type="entry name" value="LRR"/>
    <property type="match status" value="1"/>
</dbReference>
<feature type="coiled-coil region" evidence="14">
    <location>
        <begin position="942"/>
        <end position="1012"/>
    </location>
</feature>
<accession>A0A8J5F4Q8</accession>
<dbReference type="GO" id="GO:0007018">
    <property type="term" value="P:microtubule-based movement"/>
    <property type="evidence" value="ECO:0007669"/>
    <property type="project" value="InterPro"/>
</dbReference>
<evidence type="ECO:0000256" key="10">
    <source>
        <dbReference type="ARBA" id="ARBA00023054"/>
    </source>
</evidence>
<dbReference type="Pfam" id="PF00560">
    <property type="entry name" value="LRR_1"/>
    <property type="match status" value="4"/>
</dbReference>
<dbReference type="Gene3D" id="3.80.10.10">
    <property type="entry name" value="Ribonuclease Inhibitor"/>
    <property type="match status" value="3"/>
</dbReference>
<gene>
    <name evidence="18" type="ORF">ZIOFF_061824</name>
</gene>
<evidence type="ECO:0000256" key="7">
    <source>
        <dbReference type="ARBA" id="ARBA00022741"/>
    </source>
</evidence>
<keyword evidence="5" id="KW-0493">Microtubule</keyword>
<evidence type="ECO:0000313" key="18">
    <source>
        <dbReference type="EMBL" id="KAG6478382.1"/>
    </source>
</evidence>
<dbReference type="FunFam" id="3.40.850.10:FF:000016">
    <property type="entry name" value="Kinesin-like protein"/>
    <property type="match status" value="1"/>
</dbReference>
<comment type="similarity">
    <text evidence="2">Belongs to the TRAFAC class myosin-kinesin ATPase superfamily. Kinesin family. KIN-7 subfamily.</text>
</comment>
<organism evidence="18 19">
    <name type="scientific">Zingiber officinale</name>
    <name type="common">Ginger</name>
    <name type="synonym">Amomum zingiber</name>
    <dbReference type="NCBI Taxonomy" id="94328"/>
    <lineage>
        <taxon>Eukaryota</taxon>
        <taxon>Viridiplantae</taxon>
        <taxon>Streptophyta</taxon>
        <taxon>Embryophyta</taxon>
        <taxon>Tracheophyta</taxon>
        <taxon>Spermatophyta</taxon>
        <taxon>Magnoliopsida</taxon>
        <taxon>Liliopsida</taxon>
        <taxon>Zingiberales</taxon>
        <taxon>Zingiberaceae</taxon>
        <taxon>Zingiber</taxon>
    </lineage>
</organism>
<dbReference type="InterPro" id="IPR013210">
    <property type="entry name" value="LRR_N_plant-typ"/>
</dbReference>
<keyword evidence="7 13" id="KW-0547">Nucleotide-binding</keyword>
<dbReference type="InterPro" id="IPR032675">
    <property type="entry name" value="LRR_dom_sf"/>
</dbReference>
<dbReference type="InterPro" id="IPR027640">
    <property type="entry name" value="Kinesin-like_fam"/>
</dbReference>
<reference evidence="18 19" key="1">
    <citation type="submission" date="2020-08" db="EMBL/GenBank/DDBJ databases">
        <title>Plant Genome Project.</title>
        <authorList>
            <person name="Zhang R.-G."/>
        </authorList>
    </citation>
    <scope>NUCLEOTIDE SEQUENCE [LARGE SCALE GENOMIC DNA]</scope>
    <source>
        <tissue evidence="18">Rhizome</tissue>
    </source>
</reference>
<name>A0A8J5F4Q8_ZINOF</name>
<dbReference type="SUPFAM" id="SSF52058">
    <property type="entry name" value="L domain-like"/>
    <property type="match status" value="2"/>
</dbReference>
<keyword evidence="16" id="KW-0732">Signal</keyword>
<keyword evidence="10 14" id="KW-0175">Coiled coil</keyword>
<evidence type="ECO:0000256" key="11">
    <source>
        <dbReference type="ARBA" id="ARBA00023136"/>
    </source>
</evidence>
<dbReference type="GO" id="GO:0008017">
    <property type="term" value="F:microtubule binding"/>
    <property type="evidence" value="ECO:0007669"/>
    <property type="project" value="InterPro"/>
</dbReference>